<dbReference type="InterPro" id="IPR037401">
    <property type="entry name" value="SnoaL-like"/>
</dbReference>
<evidence type="ECO:0000313" key="2">
    <source>
        <dbReference type="EMBL" id="ROP35953.1"/>
    </source>
</evidence>
<dbReference type="InterPro" id="IPR032710">
    <property type="entry name" value="NTF2-like_dom_sf"/>
</dbReference>
<reference evidence="2 3" key="1">
    <citation type="submission" date="2018-11" db="EMBL/GenBank/DDBJ databases">
        <title>Sequencing the genomes of 1000 actinobacteria strains.</title>
        <authorList>
            <person name="Klenk H.-P."/>
        </authorList>
    </citation>
    <scope>NUCLEOTIDE SEQUENCE [LARGE SCALE GENOMIC DNA]</scope>
    <source>
        <strain evidence="2 3">DSM 44231</strain>
    </source>
</reference>
<dbReference type="SUPFAM" id="SSF54427">
    <property type="entry name" value="NTF2-like"/>
    <property type="match status" value="1"/>
</dbReference>
<dbReference type="Pfam" id="PF12680">
    <property type="entry name" value="SnoaL_2"/>
    <property type="match status" value="1"/>
</dbReference>
<dbReference type="EMBL" id="RJKM01000001">
    <property type="protein sequence ID" value="ROP35953.1"/>
    <property type="molecule type" value="Genomic_DNA"/>
</dbReference>
<dbReference type="Gene3D" id="3.10.450.50">
    <property type="match status" value="1"/>
</dbReference>
<comment type="caution">
    <text evidence="2">The sequence shown here is derived from an EMBL/GenBank/DDBJ whole genome shotgun (WGS) entry which is preliminary data.</text>
</comment>
<sequence length="128" mass="13908">MSANGRHVVGRVGDVVTTVGVEHVRLSYEYLDRRDMDGYGSLFDDEAELCSPVAGVVRGRAGIESYQAERAVDGGRHVVEEVIAAPGRVVVVGRVTGAGREVEFVDLFTLTEHGLLRSQKSFFFAAPR</sequence>
<dbReference type="AlphaFoldDB" id="A0A3N1H073"/>
<accession>A0A3N1H073</accession>
<feature type="domain" description="SnoaL-like" evidence="1">
    <location>
        <begin position="24"/>
        <end position="116"/>
    </location>
</feature>
<protein>
    <submittedName>
        <fullName evidence="2">SnoaL-like protein</fullName>
    </submittedName>
</protein>
<name>A0A3N1H073_9PSEU</name>
<proteinExistence type="predicted"/>
<dbReference type="RefSeq" id="WP_170184970.1">
    <property type="nucleotide sequence ID" value="NZ_RJKM01000001.1"/>
</dbReference>
<keyword evidence="3" id="KW-1185">Reference proteome</keyword>
<gene>
    <name evidence="2" type="ORF">EDD40_1212</name>
</gene>
<dbReference type="Proteomes" id="UP000268727">
    <property type="component" value="Unassembled WGS sequence"/>
</dbReference>
<evidence type="ECO:0000259" key="1">
    <source>
        <dbReference type="Pfam" id="PF12680"/>
    </source>
</evidence>
<evidence type="ECO:0000313" key="3">
    <source>
        <dbReference type="Proteomes" id="UP000268727"/>
    </source>
</evidence>
<organism evidence="2 3">
    <name type="scientific">Saccharothrix texasensis</name>
    <dbReference type="NCBI Taxonomy" id="103734"/>
    <lineage>
        <taxon>Bacteria</taxon>
        <taxon>Bacillati</taxon>
        <taxon>Actinomycetota</taxon>
        <taxon>Actinomycetes</taxon>
        <taxon>Pseudonocardiales</taxon>
        <taxon>Pseudonocardiaceae</taxon>
        <taxon>Saccharothrix</taxon>
    </lineage>
</organism>